<keyword evidence="6" id="KW-1185">Reference proteome</keyword>
<comment type="caution">
    <text evidence="5">The sequence shown here is derived from an EMBL/GenBank/DDBJ whole genome shotgun (WGS) entry which is preliminary data.</text>
</comment>
<keyword evidence="3" id="KW-0732">Signal</keyword>
<organism evidence="5 6">
    <name type="scientific">Stylosanthes scabra</name>
    <dbReference type="NCBI Taxonomy" id="79078"/>
    <lineage>
        <taxon>Eukaryota</taxon>
        <taxon>Viridiplantae</taxon>
        <taxon>Streptophyta</taxon>
        <taxon>Embryophyta</taxon>
        <taxon>Tracheophyta</taxon>
        <taxon>Spermatophyta</taxon>
        <taxon>Magnoliopsida</taxon>
        <taxon>eudicotyledons</taxon>
        <taxon>Gunneridae</taxon>
        <taxon>Pentapetalae</taxon>
        <taxon>rosids</taxon>
        <taxon>fabids</taxon>
        <taxon>Fabales</taxon>
        <taxon>Fabaceae</taxon>
        <taxon>Papilionoideae</taxon>
        <taxon>50 kb inversion clade</taxon>
        <taxon>dalbergioids sensu lato</taxon>
        <taxon>Dalbergieae</taxon>
        <taxon>Pterocarpus clade</taxon>
        <taxon>Stylosanthes</taxon>
    </lineage>
</organism>
<comment type="similarity">
    <text evidence="1">Belongs to the leguminous lectin family.</text>
</comment>
<keyword evidence="2" id="KW-0430">Lectin</keyword>
<sequence>MKPSCVILAFFLLLVASKNASSIEVTEFVNFNFESFTNGNPLIELQGNATIQANGSVLLTDPTSHAGVGRVMYAPSFRLWDTVSGNVASFVTSFSFQTTNYQDFVPADGIIFFIGPYDTQIPGGGVGGSLGVADSTGQGEFFGVEFDNYVNGEFKDPPYSHVGIDDNSVFSKKTVEWKRMSGAVVNVTVIYDSSSKILSVALRNNVDIITISQVVDLSQKVMPRVKIGFSAASSVGGRQLHLIRSWSFSSSLTYETSYVGTA</sequence>
<dbReference type="PANTHER" id="PTHR32401">
    <property type="entry name" value="CONCANAVALIN A-LIKE LECTIN FAMILY PROTEIN"/>
    <property type="match status" value="1"/>
</dbReference>
<feature type="domain" description="Legume lectin" evidence="4">
    <location>
        <begin position="29"/>
        <end position="251"/>
    </location>
</feature>
<dbReference type="SUPFAM" id="SSF49899">
    <property type="entry name" value="Concanavalin A-like lectins/glucanases"/>
    <property type="match status" value="1"/>
</dbReference>
<proteinExistence type="inferred from homology"/>
<dbReference type="InterPro" id="IPR050258">
    <property type="entry name" value="Leguminous_Lectin"/>
</dbReference>
<dbReference type="Gene3D" id="2.60.120.200">
    <property type="match status" value="1"/>
</dbReference>
<dbReference type="Pfam" id="PF00139">
    <property type="entry name" value="Lectin_legB"/>
    <property type="match status" value="1"/>
</dbReference>
<name>A0ABU6UTM6_9FABA</name>
<feature type="chain" id="PRO_5046905917" description="Legume lectin domain-containing protein" evidence="3">
    <location>
        <begin position="21"/>
        <end position="262"/>
    </location>
</feature>
<dbReference type="CDD" id="cd06899">
    <property type="entry name" value="lectin_legume_LecRK_Arcelin_ConA"/>
    <property type="match status" value="1"/>
</dbReference>
<evidence type="ECO:0000313" key="6">
    <source>
        <dbReference type="Proteomes" id="UP001341840"/>
    </source>
</evidence>
<dbReference type="PIRSF" id="PIRSF002690">
    <property type="entry name" value="L-type_lectin_plant"/>
    <property type="match status" value="1"/>
</dbReference>
<feature type="signal peptide" evidence="3">
    <location>
        <begin position="1"/>
        <end position="20"/>
    </location>
</feature>
<dbReference type="Proteomes" id="UP001341840">
    <property type="component" value="Unassembled WGS sequence"/>
</dbReference>
<accession>A0ABU6UTM6</accession>
<reference evidence="5 6" key="1">
    <citation type="journal article" date="2023" name="Plants (Basel)">
        <title>Bridging the Gap: Combining Genomics and Transcriptomics Approaches to Understand Stylosanthes scabra, an Orphan Legume from the Brazilian Caatinga.</title>
        <authorList>
            <person name="Ferreira-Neto J.R.C."/>
            <person name="da Silva M.D."/>
            <person name="Binneck E."/>
            <person name="de Melo N.F."/>
            <person name="da Silva R.H."/>
            <person name="de Melo A.L.T.M."/>
            <person name="Pandolfi V."/>
            <person name="Bustamante F.O."/>
            <person name="Brasileiro-Vidal A.C."/>
            <person name="Benko-Iseppon A.M."/>
        </authorList>
    </citation>
    <scope>NUCLEOTIDE SEQUENCE [LARGE SCALE GENOMIC DNA]</scope>
    <source>
        <tissue evidence="5">Leaves</tissue>
    </source>
</reference>
<dbReference type="InterPro" id="IPR001220">
    <property type="entry name" value="Legume_lectin_dom"/>
</dbReference>
<evidence type="ECO:0000313" key="5">
    <source>
        <dbReference type="EMBL" id="MED6163436.1"/>
    </source>
</evidence>
<evidence type="ECO:0000256" key="2">
    <source>
        <dbReference type="ARBA" id="ARBA00022734"/>
    </source>
</evidence>
<evidence type="ECO:0000259" key="4">
    <source>
        <dbReference type="Pfam" id="PF00139"/>
    </source>
</evidence>
<evidence type="ECO:0000256" key="3">
    <source>
        <dbReference type="SAM" id="SignalP"/>
    </source>
</evidence>
<gene>
    <name evidence="5" type="ORF">PIB30_079903</name>
</gene>
<dbReference type="PANTHER" id="PTHR32401:SF49">
    <property type="entry name" value="OS10G0129200 PROTEIN"/>
    <property type="match status" value="1"/>
</dbReference>
<dbReference type="InterPro" id="IPR013320">
    <property type="entry name" value="ConA-like_dom_sf"/>
</dbReference>
<dbReference type="InterPro" id="IPR016363">
    <property type="entry name" value="L-lectin"/>
</dbReference>
<dbReference type="EMBL" id="JASCZI010121976">
    <property type="protein sequence ID" value="MED6163436.1"/>
    <property type="molecule type" value="Genomic_DNA"/>
</dbReference>
<protein>
    <recommendedName>
        <fullName evidence="4">Legume lectin domain-containing protein</fullName>
    </recommendedName>
</protein>
<evidence type="ECO:0000256" key="1">
    <source>
        <dbReference type="ARBA" id="ARBA00007606"/>
    </source>
</evidence>